<proteinExistence type="predicted"/>
<dbReference type="Pfam" id="PF07009">
    <property type="entry name" value="NusG_II"/>
    <property type="match status" value="1"/>
</dbReference>
<dbReference type="EMBL" id="GU942938">
    <property type="protein sequence ID" value="ADD61656.1"/>
    <property type="molecule type" value="Genomic_DNA"/>
</dbReference>
<name>D9ZEA2_9ZZZZ</name>
<dbReference type="CDD" id="cd09846">
    <property type="entry name" value="DUF1312"/>
    <property type="match status" value="1"/>
</dbReference>
<organism evidence="1">
    <name type="scientific">uncultured organism</name>
    <dbReference type="NCBI Taxonomy" id="155900"/>
    <lineage>
        <taxon>unclassified sequences</taxon>
        <taxon>environmental samples</taxon>
    </lineage>
</organism>
<dbReference type="Gene3D" id="2.60.320.10">
    <property type="entry name" value="N-utilization substance G protein NusG, insert domain"/>
    <property type="match status" value="1"/>
</dbReference>
<protein>
    <submittedName>
        <fullName evidence="1">Uncharacterized protein</fullName>
    </submittedName>
</protein>
<accession>D9ZEA2</accession>
<evidence type="ECO:0000313" key="1">
    <source>
        <dbReference type="EMBL" id="ADD61656.1"/>
    </source>
</evidence>
<reference evidence="1" key="1">
    <citation type="journal article" date="2010" name="Genome Res.">
        <title>Functional metagenomics to mine the human gut microbiome for dietary fiber catabolic enzymes.</title>
        <authorList>
            <person name="Tasse L."/>
            <person name="Bercovici J."/>
            <person name="Pizzut-Serin S."/>
            <person name="Robe P."/>
            <person name="Tap J."/>
            <person name="Klopp C."/>
            <person name="Cantarel B.L."/>
            <person name="Coutinho P.M."/>
            <person name="Henrissat B."/>
            <person name="Leclerc M."/>
            <person name="Dore J."/>
            <person name="Monsan P."/>
            <person name="Remaud-Simeon M."/>
            <person name="Potocki-Veronese G."/>
        </authorList>
    </citation>
    <scope>NUCLEOTIDE SEQUENCE</scope>
</reference>
<sequence length="113" mass="12147">MGKYKKELLFTLAVLAAAAGLWLATHAGRGTGNVAVVRYGDPQVEQRIDLSQNADYDIDTGTYTVHLHVENGGIAFVNSPCPDHLCEGFGILQNAGDWAACMPARTSITIQEK</sequence>
<dbReference type="InterPro" id="IPR038690">
    <property type="entry name" value="NusG_2_sf"/>
</dbReference>
<dbReference type="AlphaFoldDB" id="D9ZEA2"/>